<keyword evidence="6 13" id="KW-1133">Transmembrane helix</keyword>
<keyword evidence="10 13" id="KW-0472">Membrane</keyword>
<comment type="domain">
    <text evidence="12">The histidine box domains are involved in binding the catalytic metal ions.</text>
</comment>
<evidence type="ECO:0000256" key="2">
    <source>
        <dbReference type="ARBA" id="ARBA00009295"/>
    </source>
</evidence>
<comment type="subcellular location">
    <subcellularLocation>
        <location evidence="1">Membrane</location>
        <topology evidence="1">Multi-pass membrane protein</topology>
    </subcellularLocation>
</comment>
<dbReference type="GO" id="GO:0005506">
    <property type="term" value="F:iron ion binding"/>
    <property type="evidence" value="ECO:0007669"/>
    <property type="project" value="TreeGrafter"/>
</dbReference>
<evidence type="ECO:0000256" key="13">
    <source>
        <dbReference type="SAM" id="Phobius"/>
    </source>
</evidence>
<evidence type="ECO:0000256" key="11">
    <source>
        <dbReference type="ARBA" id="ARBA00023160"/>
    </source>
</evidence>
<keyword evidence="8" id="KW-0408">Iron</keyword>
<dbReference type="Pfam" id="PF00487">
    <property type="entry name" value="FA_desaturase"/>
    <property type="match status" value="1"/>
</dbReference>
<dbReference type="PANTHER" id="PTHR11351:SF31">
    <property type="entry name" value="DESATURASE 1, ISOFORM A-RELATED"/>
    <property type="match status" value="1"/>
</dbReference>
<evidence type="ECO:0000259" key="14">
    <source>
        <dbReference type="Pfam" id="PF00487"/>
    </source>
</evidence>
<evidence type="ECO:0000256" key="3">
    <source>
        <dbReference type="ARBA" id="ARBA00022516"/>
    </source>
</evidence>
<dbReference type="GO" id="GO:0006636">
    <property type="term" value="P:unsaturated fatty acid biosynthetic process"/>
    <property type="evidence" value="ECO:0007669"/>
    <property type="project" value="TreeGrafter"/>
</dbReference>
<evidence type="ECO:0000313" key="15">
    <source>
        <dbReference type="EMBL" id="ABF72885.1"/>
    </source>
</evidence>
<keyword evidence="5" id="KW-0276">Fatty acid metabolism</keyword>
<comment type="cofactor">
    <cofactor evidence="12">
        <name>Fe(2+)</name>
        <dbReference type="ChEBI" id="CHEBI:29033"/>
    </cofactor>
</comment>
<reference evidence="15" key="1">
    <citation type="journal article" date="2009" name="J. Comp. Physiol. B">
        <title>Dehydration, rehydration, and overhydration alter patterns of gene expression in the Antarctic midge, Belgica antarctica.</title>
        <authorList>
            <person name="Lopez-Martinez G."/>
            <person name="Benoit J.B."/>
            <person name="Rinehart J.P."/>
            <person name="Elnitsky M.A."/>
            <person name="Lee R.E.Jr."/>
            <person name="Denlinger D.L."/>
        </authorList>
    </citation>
    <scope>NUCLEOTIDE SEQUENCE</scope>
</reference>
<sequence length="316" mass="36084">ANNALKYFLIFLQTLSAQEDIIKWVRDHRVHHKFTDTNADPHNSKRGFFFSHVGWLLIKKHPDVKKFGSKVDMSDSEHDPALLFHRKIYMAAAIFLAFIAPIFGSMWLWDEDFYASMNINIARYVLGLHVNWAINSFAHMHGTRPYDKNNSSTDSYLFGFLAFGEGWHNYHHAFPWDYKTGEFENYFFNFSLIFIDLFAWLGWATDLKTTSIDMIRKRAIRTCPGGRPGRYVLAAHSTAEIATEWVASMGVGWRDTKSRNRFLCQMAASASIWVLAMVVIHSSGYSPLAVSPDNIVQSAPSRTALATSEISARVAR</sequence>
<keyword evidence="7 12" id="KW-0560">Oxidoreductase</keyword>
<feature type="transmembrane region" description="Helical" evidence="13">
    <location>
        <begin position="88"/>
        <end position="109"/>
    </location>
</feature>
<evidence type="ECO:0000256" key="12">
    <source>
        <dbReference type="RuleBase" id="RU000581"/>
    </source>
</evidence>
<feature type="non-terminal residue" evidence="15">
    <location>
        <position position="316"/>
    </location>
</feature>
<dbReference type="AlphaFoldDB" id="Q19Q27"/>
<accession>Q19Q27</accession>
<feature type="transmembrane region" description="Helical" evidence="13">
    <location>
        <begin position="186"/>
        <end position="207"/>
    </location>
</feature>
<dbReference type="PRINTS" id="PR00075">
    <property type="entry name" value="FACDDSATRASE"/>
</dbReference>
<name>Q19Q27_9DIPT</name>
<evidence type="ECO:0000256" key="5">
    <source>
        <dbReference type="ARBA" id="ARBA00022832"/>
    </source>
</evidence>
<evidence type="ECO:0000256" key="1">
    <source>
        <dbReference type="ARBA" id="ARBA00004141"/>
    </source>
</evidence>
<evidence type="ECO:0000256" key="7">
    <source>
        <dbReference type="ARBA" id="ARBA00023002"/>
    </source>
</evidence>
<keyword evidence="4 12" id="KW-0812">Transmembrane</keyword>
<evidence type="ECO:0000256" key="9">
    <source>
        <dbReference type="ARBA" id="ARBA00023098"/>
    </source>
</evidence>
<organism evidence="15">
    <name type="scientific">Belgica antarctica</name>
    <dbReference type="NCBI Taxonomy" id="315563"/>
    <lineage>
        <taxon>Eukaryota</taxon>
        <taxon>Metazoa</taxon>
        <taxon>Ecdysozoa</taxon>
        <taxon>Arthropoda</taxon>
        <taxon>Hexapoda</taxon>
        <taxon>Insecta</taxon>
        <taxon>Pterygota</taxon>
        <taxon>Neoptera</taxon>
        <taxon>Endopterygota</taxon>
        <taxon>Diptera</taxon>
        <taxon>Nematocera</taxon>
        <taxon>Chironomoidea</taxon>
        <taxon>Chironomidae</taxon>
        <taxon>Belgica</taxon>
    </lineage>
</organism>
<feature type="non-terminal residue" evidence="15">
    <location>
        <position position="1"/>
    </location>
</feature>
<dbReference type="GO" id="GO:0004768">
    <property type="term" value="F:stearoyl-CoA 9-desaturase activity"/>
    <property type="evidence" value="ECO:0007669"/>
    <property type="project" value="TreeGrafter"/>
</dbReference>
<dbReference type="CDD" id="cd03505">
    <property type="entry name" value="Delta9-FADS-like"/>
    <property type="match status" value="1"/>
</dbReference>
<evidence type="ECO:0000256" key="10">
    <source>
        <dbReference type="ARBA" id="ARBA00023136"/>
    </source>
</evidence>
<dbReference type="InterPro" id="IPR015876">
    <property type="entry name" value="Acyl-CoA_DS"/>
</dbReference>
<keyword evidence="11 12" id="KW-0275">Fatty acid biosynthesis</keyword>
<evidence type="ECO:0000256" key="4">
    <source>
        <dbReference type="ARBA" id="ARBA00022692"/>
    </source>
</evidence>
<feature type="domain" description="Fatty acid desaturase" evidence="14">
    <location>
        <begin position="13"/>
        <end position="175"/>
    </location>
</feature>
<keyword evidence="3 12" id="KW-0444">Lipid biosynthesis</keyword>
<dbReference type="GO" id="GO:0005789">
    <property type="term" value="C:endoplasmic reticulum membrane"/>
    <property type="evidence" value="ECO:0007669"/>
    <property type="project" value="TreeGrafter"/>
</dbReference>
<proteinExistence type="evidence at transcript level"/>
<comment type="similarity">
    <text evidence="2 12">Belongs to the fatty acid desaturase type 1 family.</text>
</comment>
<dbReference type="EMBL" id="DQ507315">
    <property type="protein sequence ID" value="ABF72885.1"/>
    <property type="molecule type" value="mRNA"/>
</dbReference>
<evidence type="ECO:0000256" key="8">
    <source>
        <dbReference type="ARBA" id="ARBA00023004"/>
    </source>
</evidence>
<dbReference type="PANTHER" id="PTHR11351">
    <property type="entry name" value="ACYL-COA DESATURASE"/>
    <property type="match status" value="1"/>
</dbReference>
<feature type="transmembrane region" description="Helical" evidence="13">
    <location>
        <begin position="262"/>
        <end position="282"/>
    </location>
</feature>
<dbReference type="InterPro" id="IPR005804">
    <property type="entry name" value="FA_desaturase_dom"/>
</dbReference>
<evidence type="ECO:0000256" key="6">
    <source>
        <dbReference type="ARBA" id="ARBA00022989"/>
    </source>
</evidence>
<protein>
    <submittedName>
        <fullName evidence="15">Acyl-CoA desaturase-like</fullName>
    </submittedName>
</protein>
<keyword evidence="9" id="KW-0443">Lipid metabolism</keyword>